<protein>
    <submittedName>
        <fullName evidence="2">Uncharacterized protein</fullName>
    </submittedName>
</protein>
<sequence>MRTCFSEYANLERRLQYHGCYHPSILLGWVLTLTVHCLSPLLKPEKTRPIHPCHEFRGSVE</sequence>
<keyword evidence="1" id="KW-1133">Transmembrane helix</keyword>
<keyword evidence="1" id="KW-0472">Membrane</keyword>
<evidence type="ECO:0000313" key="3">
    <source>
        <dbReference type="Proteomes" id="UP000076761"/>
    </source>
</evidence>
<feature type="transmembrane region" description="Helical" evidence="1">
    <location>
        <begin position="21"/>
        <end position="42"/>
    </location>
</feature>
<dbReference type="InParanoid" id="A0A165TV59"/>
<proteinExistence type="predicted"/>
<dbReference type="EMBL" id="KV425563">
    <property type="protein sequence ID" value="KZT27224.1"/>
    <property type="molecule type" value="Genomic_DNA"/>
</dbReference>
<reference evidence="2 3" key="1">
    <citation type="journal article" date="2016" name="Mol. Biol. Evol.">
        <title>Comparative Genomics of Early-Diverging Mushroom-Forming Fungi Provides Insights into the Origins of Lignocellulose Decay Capabilities.</title>
        <authorList>
            <person name="Nagy L.G."/>
            <person name="Riley R."/>
            <person name="Tritt A."/>
            <person name="Adam C."/>
            <person name="Daum C."/>
            <person name="Floudas D."/>
            <person name="Sun H."/>
            <person name="Yadav J.S."/>
            <person name="Pangilinan J."/>
            <person name="Larsson K.H."/>
            <person name="Matsuura K."/>
            <person name="Barry K."/>
            <person name="Labutti K."/>
            <person name="Kuo R."/>
            <person name="Ohm R.A."/>
            <person name="Bhattacharya S.S."/>
            <person name="Shirouzu T."/>
            <person name="Yoshinaga Y."/>
            <person name="Martin F.M."/>
            <person name="Grigoriev I.V."/>
            <person name="Hibbett D.S."/>
        </authorList>
    </citation>
    <scope>NUCLEOTIDE SEQUENCE [LARGE SCALE GENOMIC DNA]</scope>
    <source>
        <strain evidence="2 3">HHB14362 ss-1</strain>
    </source>
</reference>
<evidence type="ECO:0000313" key="2">
    <source>
        <dbReference type="EMBL" id="KZT27224.1"/>
    </source>
</evidence>
<evidence type="ECO:0000256" key="1">
    <source>
        <dbReference type="SAM" id="Phobius"/>
    </source>
</evidence>
<keyword evidence="1" id="KW-0812">Transmembrane</keyword>
<gene>
    <name evidence="2" type="ORF">NEOLEDRAFT_1131265</name>
</gene>
<dbReference type="Proteomes" id="UP000076761">
    <property type="component" value="Unassembled WGS sequence"/>
</dbReference>
<keyword evidence="3" id="KW-1185">Reference proteome</keyword>
<dbReference type="AlphaFoldDB" id="A0A165TV59"/>
<accession>A0A165TV59</accession>
<name>A0A165TV59_9AGAM</name>
<organism evidence="2 3">
    <name type="scientific">Neolentinus lepideus HHB14362 ss-1</name>
    <dbReference type="NCBI Taxonomy" id="1314782"/>
    <lineage>
        <taxon>Eukaryota</taxon>
        <taxon>Fungi</taxon>
        <taxon>Dikarya</taxon>
        <taxon>Basidiomycota</taxon>
        <taxon>Agaricomycotina</taxon>
        <taxon>Agaricomycetes</taxon>
        <taxon>Gloeophyllales</taxon>
        <taxon>Gloeophyllaceae</taxon>
        <taxon>Neolentinus</taxon>
    </lineage>
</organism>